<evidence type="ECO:0000313" key="4">
    <source>
        <dbReference type="Proteomes" id="UP000236723"/>
    </source>
</evidence>
<name>A0A1H6CCA7_9ACTN</name>
<dbReference type="RefSeq" id="WP_103939611.1">
    <property type="nucleotide sequence ID" value="NZ_FNVO01000009.1"/>
</dbReference>
<evidence type="ECO:0000256" key="1">
    <source>
        <dbReference type="ARBA" id="ARBA00022801"/>
    </source>
</evidence>
<proteinExistence type="predicted"/>
<dbReference type="AlphaFoldDB" id="A0A1H6CCA7"/>
<dbReference type="OrthoDB" id="525039at2"/>
<dbReference type="InterPro" id="IPR005754">
    <property type="entry name" value="Sortase"/>
</dbReference>
<dbReference type="GO" id="GO:0016787">
    <property type="term" value="F:hydrolase activity"/>
    <property type="evidence" value="ECO:0007669"/>
    <property type="project" value="UniProtKB-KW"/>
</dbReference>
<dbReference type="EMBL" id="FNVO01000009">
    <property type="protein sequence ID" value="SEG70538.1"/>
    <property type="molecule type" value="Genomic_DNA"/>
</dbReference>
<dbReference type="SUPFAM" id="SSF63817">
    <property type="entry name" value="Sortase"/>
    <property type="match status" value="1"/>
</dbReference>
<keyword evidence="1" id="KW-0378">Hydrolase</keyword>
<organism evidence="3 4">
    <name type="scientific">Thermomonospora echinospora</name>
    <dbReference type="NCBI Taxonomy" id="1992"/>
    <lineage>
        <taxon>Bacteria</taxon>
        <taxon>Bacillati</taxon>
        <taxon>Actinomycetota</taxon>
        <taxon>Actinomycetes</taxon>
        <taxon>Streptosporangiales</taxon>
        <taxon>Thermomonosporaceae</taxon>
        <taxon>Thermomonospora</taxon>
    </lineage>
</organism>
<sequence>MITFCGIGITLLGILAITVVVRIPAVAARPPVPQAAASPSPSPVRELGPADGLPPSRPVTLEIPRLQVRTALLTLGRNADGSLEVPSAAHVQRAGWYRYGAAPGSPGPAVIAGYVDSAAGPAVFHRLGELVPGDHVTVLRRDRRVAVFRIDRVELVEQGGFPTRKVYGKVSYPGIRLVSIGGSSGRYPQRVIAYGRLVQST</sequence>
<evidence type="ECO:0000313" key="3">
    <source>
        <dbReference type="EMBL" id="SEG70538.1"/>
    </source>
</evidence>
<protein>
    <submittedName>
        <fullName evidence="3">Sortase family protein</fullName>
    </submittedName>
</protein>
<reference evidence="4" key="1">
    <citation type="submission" date="2016-10" db="EMBL/GenBank/DDBJ databases">
        <authorList>
            <person name="Varghese N."/>
            <person name="Submissions S."/>
        </authorList>
    </citation>
    <scope>NUCLEOTIDE SEQUENCE [LARGE SCALE GENOMIC DNA]</scope>
    <source>
        <strain evidence="4">DSM 43163</strain>
    </source>
</reference>
<evidence type="ECO:0000256" key="2">
    <source>
        <dbReference type="SAM" id="MobiDB-lite"/>
    </source>
</evidence>
<gene>
    <name evidence="3" type="ORF">SAMN04489712_109178</name>
</gene>
<keyword evidence="4" id="KW-1185">Reference proteome</keyword>
<dbReference type="InterPro" id="IPR023365">
    <property type="entry name" value="Sortase_dom-sf"/>
</dbReference>
<dbReference type="InterPro" id="IPR042001">
    <property type="entry name" value="Sortase_F"/>
</dbReference>
<dbReference type="Gene3D" id="2.40.260.10">
    <property type="entry name" value="Sortase"/>
    <property type="match status" value="1"/>
</dbReference>
<dbReference type="Proteomes" id="UP000236723">
    <property type="component" value="Unassembled WGS sequence"/>
</dbReference>
<dbReference type="Pfam" id="PF04203">
    <property type="entry name" value="Sortase"/>
    <property type="match status" value="1"/>
</dbReference>
<dbReference type="CDD" id="cd05829">
    <property type="entry name" value="Sortase_F"/>
    <property type="match status" value="1"/>
</dbReference>
<feature type="compositionally biased region" description="Low complexity" evidence="2">
    <location>
        <begin position="32"/>
        <end position="45"/>
    </location>
</feature>
<feature type="region of interest" description="Disordered" evidence="2">
    <location>
        <begin position="32"/>
        <end position="57"/>
    </location>
</feature>
<accession>A0A1H6CCA7</accession>